<keyword evidence="1" id="KW-0175">Coiled coil</keyword>
<feature type="region of interest" description="Disordered" evidence="2">
    <location>
        <begin position="405"/>
        <end position="436"/>
    </location>
</feature>
<dbReference type="EMBL" id="QUTI01014269">
    <property type="protein sequence ID" value="RLO12166.1"/>
    <property type="molecule type" value="Genomic_DNA"/>
</dbReference>
<comment type="caution">
    <text evidence="3">The sequence shown here is derived from an EMBL/GenBank/DDBJ whole genome shotgun (WGS) entry which is preliminary data.</text>
</comment>
<dbReference type="InterPro" id="IPR016024">
    <property type="entry name" value="ARM-type_fold"/>
</dbReference>
<gene>
    <name evidence="3" type="ORF">DYB28_003762</name>
</gene>
<evidence type="ECO:0000256" key="2">
    <source>
        <dbReference type="SAM" id="MobiDB-lite"/>
    </source>
</evidence>
<feature type="non-terminal residue" evidence="3">
    <location>
        <position position="1"/>
    </location>
</feature>
<dbReference type="PANTHER" id="PTHR23315">
    <property type="entry name" value="U BOX DOMAIN-CONTAINING"/>
    <property type="match status" value="1"/>
</dbReference>
<dbReference type="SUPFAM" id="SSF48371">
    <property type="entry name" value="ARM repeat"/>
    <property type="match status" value="1"/>
</dbReference>
<reference evidence="3 4" key="1">
    <citation type="journal article" date="2018" name="J. Invertebr. Pathol.">
        <title>New genotyping method for the causative agent of crayfish plague (Aphanomyces astaci) based on whole genome data.</title>
        <authorList>
            <person name="Minardi D."/>
            <person name="Studholme D.J."/>
            <person name="van der Giezen M."/>
            <person name="Pretto T."/>
            <person name="Oidtmann B."/>
        </authorList>
    </citation>
    <scope>NUCLEOTIDE SEQUENCE [LARGE SCALE GENOMIC DNA]</scope>
    <source>
        <strain evidence="3 4">KB13</strain>
    </source>
</reference>
<feature type="region of interest" description="Disordered" evidence="2">
    <location>
        <begin position="177"/>
        <end position="212"/>
    </location>
</feature>
<proteinExistence type="predicted"/>
<name>A0A9X8EBT2_APHAT</name>
<evidence type="ECO:0000313" key="4">
    <source>
        <dbReference type="Proteomes" id="UP000275652"/>
    </source>
</evidence>
<organism evidence="3 4">
    <name type="scientific">Aphanomyces astaci</name>
    <name type="common">Crayfish plague agent</name>
    <dbReference type="NCBI Taxonomy" id="112090"/>
    <lineage>
        <taxon>Eukaryota</taxon>
        <taxon>Sar</taxon>
        <taxon>Stramenopiles</taxon>
        <taxon>Oomycota</taxon>
        <taxon>Saprolegniomycetes</taxon>
        <taxon>Saprolegniales</taxon>
        <taxon>Verrucalvaceae</taxon>
        <taxon>Aphanomyces</taxon>
    </lineage>
</organism>
<feature type="compositionally biased region" description="Low complexity" evidence="2">
    <location>
        <begin position="405"/>
        <end position="416"/>
    </location>
</feature>
<dbReference type="Gene3D" id="1.25.10.10">
    <property type="entry name" value="Leucine-rich Repeat Variant"/>
    <property type="match status" value="1"/>
</dbReference>
<feature type="compositionally biased region" description="Low complexity" evidence="2">
    <location>
        <begin position="203"/>
        <end position="212"/>
    </location>
</feature>
<evidence type="ECO:0000313" key="3">
    <source>
        <dbReference type="EMBL" id="RLO12166.1"/>
    </source>
</evidence>
<evidence type="ECO:0000256" key="1">
    <source>
        <dbReference type="SAM" id="Coils"/>
    </source>
</evidence>
<dbReference type="PANTHER" id="PTHR23315:SF7">
    <property type="entry name" value="U-BOX DOMAIN-CONTAINING PROTEIN 4"/>
    <property type="match status" value="1"/>
</dbReference>
<sequence length="1021" mass="111820">SPDGLYFPKILDPTTTPAGYYDADGYYITDSGYFDLQGHYHDNTTEATTTKPSKVNAAKTSIGSVVQLKQALKRAKANADAAQAARLEAETQMQMELEARRRSERAAAARVERERAHEAQTKVIQQTIQNQIQKQLAKSTPPPFAHQQHEVQPVEHIQRWYRSQTSRTHLREVMAAVARKQPRPRHLPPKNTKATAPPPMRPPRLNSPASALHPSSSLLPIFTTDVAQISQLATLIANSVNVELSKRMRAHDLQLDRLVTSVTHLQKAIDKHNGSLERVFSNQDRPPPQDVKAVLGNAKLPSTLSKPSGSTTTEATFDTITNYSAQEIATIVIGFGAAYEPYGAKIVDNGIDGRLMGELGIDEVSSIVQTLGVTNAIHVKKIALFFKSFKEKQLGITLASPPVDSPAISAASPARSTGSRKIRRTSIGHSVEKQQTSEDVLASLRASLATDNKEVSPDPIAELSSHDLSRKLSKINLQPGALQQQTEEASERRRTVDAILQQVRQGDTNNVTPLEYQVYLAYATGKDSLGRPMRDRVSAIHKSLVAKYVSNRRHILLTNTIVRGLLVWFDADKSVASSKMIDHGVLNSNVVVVFLTRAYMNQVNSDGLLDSNQYEFCQALATQTMTHIVLCVMEEDLKRYDNLTGEWREIVGDSECLDFTDEAFLDVGCDELADKIRTLNVKPRVPLDMGLSGIKELIRLLKNSLTPRPTCTKVMKRLVGLAMLAPFADKMVAKGILPVLVRSLGTNKYEAGAALGAIALNKEYQPSIVKENGIRVCVAQMTSQSTVEGVRDKSALVLRCLSATEENQREIGIEGGVEAFLSLLQNGTQAQRETSSAALNWLMEVPENRTILVKERGIRTLLNYVVRGQKQSISALSKLAPHSEFQVPLAQAGVLGPCVAIMETGNDSQKTAACNILLAVASTEAVGNMADTVPSVVKLYNTGTLSQKTAAKQVLERLCRHRALRGTILGMVGAAQGITLKIHAGTSLRNAFVARHNSHLVWHGQDAFKYRLSLEAIVTPY</sequence>
<dbReference type="AlphaFoldDB" id="A0A9X8EBT2"/>
<accession>A0A9X8EBT2</accession>
<evidence type="ECO:0008006" key="5">
    <source>
        <dbReference type="Google" id="ProtNLM"/>
    </source>
</evidence>
<dbReference type="Proteomes" id="UP000275652">
    <property type="component" value="Unassembled WGS sequence"/>
</dbReference>
<dbReference type="InterPro" id="IPR011989">
    <property type="entry name" value="ARM-like"/>
</dbReference>
<feature type="coiled-coil region" evidence="1">
    <location>
        <begin position="65"/>
        <end position="114"/>
    </location>
</feature>
<protein>
    <recommendedName>
        <fullName evidence="5">SAM domain-containing protein</fullName>
    </recommendedName>
</protein>